<dbReference type="Proteomes" id="UP001066276">
    <property type="component" value="Chromosome 3_2"/>
</dbReference>
<reference evidence="2" key="1">
    <citation type="journal article" date="2022" name="bioRxiv">
        <title>Sequencing and chromosome-scale assembly of the giantPleurodeles waltlgenome.</title>
        <authorList>
            <person name="Brown T."/>
            <person name="Elewa A."/>
            <person name="Iarovenko S."/>
            <person name="Subramanian E."/>
            <person name="Araus A.J."/>
            <person name="Petzold A."/>
            <person name="Susuki M."/>
            <person name="Suzuki K.-i.T."/>
            <person name="Hayashi T."/>
            <person name="Toyoda A."/>
            <person name="Oliveira C."/>
            <person name="Osipova E."/>
            <person name="Leigh N.D."/>
            <person name="Simon A."/>
            <person name="Yun M.H."/>
        </authorList>
    </citation>
    <scope>NUCLEOTIDE SEQUENCE</scope>
    <source>
        <strain evidence="2">20211129_DDA</strain>
        <tissue evidence="2">Liver</tissue>
    </source>
</reference>
<evidence type="ECO:0000256" key="1">
    <source>
        <dbReference type="SAM" id="MobiDB-lite"/>
    </source>
</evidence>
<dbReference type="EMBL" id="JANPWB010000006">
    <property type="protein sequence ID" value="KAJ1179104.1"/>
    <property type="molecule type" value="Genomic_DNA"/>
</dbReference>
<proteinExistence type="predicted"/>
<feature type="compositionally biased region" description="Basic residues" evidence="1">
    <location>
        <begin position="117"/>
        <end position="127"/>
    </location>
</feature>
<evidence type="ECO:0000313" key="3">
    <source>
        <dbReference type="Proteomes" id="UP001066276"/>
    </source>
</evidence>
<feature type="region of interest" description="Disordered" evidence="1">
    <location>
        <begin position="38"/>
        <end position="135"/>
    </location>
</feature>
<organism evidence="2 3">
    <name type="scientific">Pleurodeles waltl</name>
    <name type="common">Iberian ribbed newt</name>
    <dbReference type="NCBI Taxonomy" id="8319"/>
    <lineage>
        <taxon>Eukaryota</taxon>
        <taxon>Metazoa</taxon>
        <taxon>Chordata</taxon>
        <taxon>Craniata</taxon>
        <taxon>Vertebrata</taxon>
        <taxon>Euteleostomi</taxon>
        <taxon>Amphibia</taxon>
        <taxon>Batrachia</taxon>
        <taxon>Caudata</taxon>
        <taxon>Salamandroidea</taxon>
        <taxon>Salamandridae</taxon>
        <taxon>Pleurodelinae</taxon>
        <taxon>Pleurodeles</taxon>
    </lineage>
</organism>
<protein>
    <submittedName>
        <fullName evidence="2">Uncharacterized protein</fullName>
    </submittedName>
</protein>
<name>A0AAV7TR02_PLEWA</name>
<accession>A0AAV7TR02</accession>
<evidence type="ECO:0000313" key="2">
    <source>
        <dbReference type="EMBL" id="KAJ1179104.1"/>
    </source>
</evidence>
<feature type="compositionally biased region" description="Polar residues" evidence="1">
    <location>
        <begin position="87"/>
        <end position="104"/>
    </location>
</feature>
<comment type="caution">
    <text evidence="2">The sequence shown here is derived from an EMBL/GenBank/DDBJ whole genome shotgun (WGS) entry which is preliminary data.</text>
</comment>
<gene>
    <name evidence="2" type="ORF">NDU88_004340</name>
</gene>
<keyword evidence="3" id="KW-1185">Reference proteome</keyword>
<feature type="compositionally biased region" description="Basic and acidic residues" evidence="1">
    <location>
        <begin position="69"/>
        <end position="81"/>
    </location>
</feature>
<dbReference type="AlphaFoldDB" id="A0AAV7TR02"/>
<sequence length="135" mass="15197">MFRLPFETRPWTVTAVKGTMIMARRGPETVTRNAAFFKRLPQAEPIENDKDSTDEWAGSDVDTAGPESTSREAESASEHHTIHPTVEQMQSQPTEATAPNQSAEEIQVSDRSGRGRYMLRHNPGRSRRYADYACD</sequence>